<comment type="subcellular location">
    <subcellularLocation>
        <location evidence="1">Cell membrane</location>
        <topology evidence="1">Multi-pass membrane protein</topology>
    </subcellularLocation>
</comment>
<dbReference type="Proteomes" id="UP000004061">
    <property type="component" value="Unassembled WGS sequence"/>
</dbReference>
<evidence type="ECO:0000313" key="12">
    <source>
        <dbReference type="Proteomes" id="UP000004061"/>
    </source>
</evidence>
<dbReference type="GO" id="GO:0019645">
    <property type="term" value="P:anaerobic electron transport chain"/>
    <property type="evidence" value="ECO:0007669"/>
    <property type="project" value="TreeGrafter"/>
</dbReference>
<evidence type="ECO:0000313" key="11">
    <source>
        <dbReference type="EMBL" id="EDZ95555.1"/>
    </source>
</evidence>
<dbReference type="InterPro" id="IPR023234">
    <property type="entry name" value="NarG-like_domain"/>
</dbReference>
<accession>B5VZ83</accession>
<evidence type="ECO:0000256" key="8">
    <source>
        <dbReference type="ARBA" id="ARBA00023136"/>
    </source>
</evidence>
<dbReference type="PANTHER" id="PTHR30598">
    <property type="entry name" value="NITRATE REDUCTASE PRIVATE CHAPERONE, REDOX ENZYME MATURATION PROTEIN REMP FAMILY"/>
    <property type="match status" value="1"/>
</dbReference>
<keyword evidence="7" id="KW-0560">Oxidoreductase</keyword>
<keyword evidence="2" id="KW-0813">Transport</keyword>
<evidence type="ECO:0000256" key="1">
    <source>
        <dbReference type="ARBA" id="ARBA00004651"/>
    </source>
</evidence>
<dbReference type="GO" id="GO:0009055">
    <property type="term" value="F:electron transfer activity"/>
    <property type="evidence" value="ECO:0007669"/>
    <property type="project" value="TreeGrafter"/>
</dbReference>
<reference evidence="11 12" key="1">
    <citation type="journal article" date="2011" name="Appl. Environ. Microbiol.">
        <title>Contribution of a Sodium Ion Gradient to Energy Conservation during Fermentation in the Cyanobacterium Arthrospira (Spirulina) maxima CS-328.</title>
        <authorList>
            <person name="Carrieri D."/>
            <person name="Ananyev G."/>
            <person name="Lenz O."/>
            <person name="Bryant D.A."/>
            <person name="Dismukes G.C."/>
        </authorList>
    </citation>
    <scope>NUCLEOTIDE SEQUENCE [LARGE SCALE GENOMIC DNA]</scope>
    <source>
        <strain evidence="11 12">CS-328</strain>
    </source>
</reference>
<dbReference type="GO" id="GO:0005886">
    <property type="term" value="C:plasma membrane"/>
    <property type="evidence" value="ECO:0007669"/>
    <property type="project" value="UniProtKB-SubCell"/>
</dbReference>
<comment type="caution">
    <text evidence="11">The sequence shown here is derived from an EMBL/GenBank/DDBJ whole genome shotgun (WGS) entry which is preliminary data.</text>
</comment>
<organism evidence="11 12">
    <name type="scientific">Limnospira maxima CS-328</name>
    <dbReference type="NCBI Taxonomy" id="513049"/>
    <lineage>
        <taxon>Bacteria</taxon>
        <taxon>Bacillati</taxon>
        <taxon>Cyanobacteriota</taxon>
        <taxon>Cyanophyceae</taxon>
        <taxon>Oscillatoriophycideae</taxon>
        <taxon>Oscillatoriales</taxon>
        <taxon>Sirenicapillariaceae</taxon>
        <taxon>Limnospira</taxon>
    </lineage>
</organism>
<keyword evidence="12" id="KW-1185">Reference proteome</keyword>
<evidence type="ECO:0000256" key="2">
    <source>
        <dbReference type="ARBA" id="ARBA00022448"/>
    </source>
</evidence>
<proteinExistence type="predicted"/>
<dbReference type="EMBL" id="ABYK01000010">
    <property type="protein sequence ID" value="EDZ95555.1"/>
    <property type="molecule type" value="Genomic_DNA"/>
</dbReference>
<evidence type="ECO:0000256" key="5">
    <source>
        <dbReference type="ARBA" id="ARBA00022982"/>
    </source>
</evidence>
<dbReference type="GO" id="GO:0020037">
    <property type="term" value="F:heme binding"/>
    <property type="evidence" value="ECO:0007669"/>
    <property type="project" value="TreeGrafter"/>
</dbReference>
<dbReference type="PANTHER" id="PTHR30598:SF3">
    <property type="entry name" value="RESPIRATORY NITRATE REDUCTASE 1 GAMMA CHAIN"/>
    <property type="match status" value="1"/>
</dbReference>
<keyword evidence="8 9" id="KW-0472">Membrane</keyword>
<evidence type="ECO:0000256" key="4">
    <source>
        <dbReference type="ARBA" id="ARBA00022692"/>
    </source>
</evidence>
<sequence>MLMIRRAFPPRIRAITSVMDVVLLVGLFVQVVAGIWTAIFYGWGSSWYAGAAVPYLWSVLQFNPNISLVENLPLMVKVHIVGAFSLVGLFPFTRLVHFLSLPIQYIWRSPQVVVGNQSVGAVTHSESKL</sequence>
<evidence type="ECO:0000256" key="9">
    <source>
        <dbReference type="SAM" id="Phobius"/>
    </source>
</evidence>
<evidence type="ECO:0000256" key="3">
    <source>
        <dbReference type="ARBA" id="ARBA00022475"/>
    </source>
</evidence>
<dbReference type="GO" id="GO:0008940">
    <property type="term" value="F:nitrate reductase activity"/>
    <property type="evidence" value="ECO:0007669"/>
    <property type="project" value="TreeGrafter"/>
</dbReference>
<feature type="transmembrane region" description="Helical" evidence="9">
    <location>
        <begin position="78"/>
        <end position="99"/>
    </location>
</feature>
<name>B5VZ83_LIMMA</name>
<feature type="transmembrane region" description="Helical" evidence="9">
    <location>
        <begin position="21"/>
        <end position="43"/>
    </location>
</feature>
<evidence type="ECO:0000256" key="7">
    <source>
        <dbReference type="ARBA" id="ARBA00023002"/>
    </source>
</evidence>
<feature type="domain" description="NarG-like" evidence="10">
    <location>
        <begin position="1"/>
        <end position="114"/>
    </location>
</feature>
<dbReference type="SUPFAM" id="SSF103501">
    <property type="entry name" value="Respiratory nitrate reductase 1 gamma chain"/>
    <property type="match status" value="1"/>
</dbReference>
<evidence type="ECO:0000259" key="10">
    <source>
        <dbReference type="Pfam" id="PF02665"/>
    </source>
</evidence>
<gene>
    <name evidence="11" type="ORF">AmaxDRAFT_1825</name>
</gene>
<dbReference type="InterPro" id="IPR051936">
    <property type="entry name" value="Heme-iron_electron_transfer"/>
</dbReference>
<keyword evidence="6 9" id="KW-1133">Transmembrane helix</keyword>
<dbReference type="InterPro" id="IPR036197">
    <property type="entry name" value="NarG-like_sf"/>
</dbReference>
<evidence type="ECO:0000256" key="6">
    <source>
        <dbReference type="ARBA" id="ARBA00022989"/>
    </source>
</evidence>
<keyword evidence="5" id="KW-0249">Electron transport</keyword>
<dbReference type="Pfam" id="PF02665">
    <property type="entry name" value="Nitrate_red_gam"/>
    <property type="match status" value="1"/>
</dbReference>
<dbReference type="Gene3D" id="1.20.950.20">
    <property type="entry name" value="Transmembrane di-heme cytochromes, Chain C"/>
    <property type="match status" value="1"/>
</dbReference>
<dbReference type="AlphaFoldDB" id="B5VZ83"/>
<keyword evidence="4 9" id="KW-0812">Transmembrane</keyword>
<protein>
    <submittedName>
        <fullName evidence="11">Nitrate reductase, gamma subunit</fullName>
    </submittedName>
</protein>
<keyword evidence="3" id="KW-1003">Cell membrane</keyword>